<dbReference type="Proteomes" id="UP000887581">
    <property type="component" value="Unplaced"/>
</dbReference>
<evidence type="ECO:0000313" key="6">
    <source>
        <dbReference type="WBParaSite" id="sdigi.contig40.g2654.t1"/>
    </source>
</evidence>
<accession>A0A915PZZ4</accession>
<evidence type="ECO:0000256" key="1">
    <source>
        <dbReference type="ARBA" id="ARBA00022722"/>
    </source>
</evidence>
<keyword evidence="1" id="KW-0540">Nuclease</keyword>
<dbReference type="SUPFAM" id="SSF53098">
    <property type="entry name" value="Ribonuclease H-like"/>
    <property type="match status" value="1"/>
</dbReference>
<proteinExistence type="predicted"/>
<evidence type="ECO:0000256" key="3">
    <source>
        <dbReference type="ARBA" id="ARBA00022839"/>
    </source>
</evidence>
<dbReference type="InterPro" id="IPR012337">
    <property type="entry name" value="RNaseH-like_sf"/>
</dbReference>
<dbReference type="InterPro" id="IPR036397">
    <property type="entry name" value="RNaseH_sf"/>
</dbReference>
<dbReference type="GO" id="GO:0000175">
    <property type="term" value="F:3'-5'-RNA exonuclease activity"/>
    <property type="evidence" value="ECO:0007669"/>
    <property type="project" value="InterPro"/>
</dbReference>
<evidence type="ECO:0000259" key="4">
    <source>
        <dbReference type="Pfam" id="PF00929"/>
    </source>
</evidence>
<dbReference type="Pfam" id="PF00929">
    <property type="entry name" value="RNase_T"/>
    <property type="match status" value="1"/>
</dbReference>
<dbReference type="PANTHER" id="PTHR23044">
    <property type="entry name" value="3'-5' EXONUCLEASE ERI1-RELATED"/>
    <property type="match status" value="1"/>
</dbReference>
<evidence type="ECO:0000313" key="5">
    <source>
        <dbReference type="Proteomes" id="UP000887581"/>
    </source>
</evidence>
<dbReference type="WBParaSite" id="sdigi.contig40.g2654.t1">
    <property type="protein sequence ID" value="sdigi.contig40.g2654.t1"/>
    <property type="gene ID" value="sdigi.contig40.g2654"/>
</dbReference>
<keyword evidence="3" id="KW-0269">Exonuclease</keyword>
<dbReference type="AlphaFoldDB" id="A0A915PZZ4"/>
<keyword evidence="2" id="KW-0378">Hydrolase</keyword>
<dbReference type="InterPro" id="IPR047201">
    <property type="entry name" value="ERI-1_3'hExo-like"/>
</dbReference>
<dbReference type="PROSITE" id="PS51257">
    <property type="entry name" value="PROKAR_LIPOPROTEIN"/>
    <property type="match status" value="1"/>
</dbReference>
<evidence type="ECO:0000256" key="2">
    <source>
        <dbReference type="ARBA" id="ARBA00022801"/>
    </source>
</evidence>
<dbReference type="InterPro" id="IPR051274">
    <property type="entry name" value="3-5_Exoribonuclease"/>
</dbReference>
<dbReference type="PANTHER" id="PTHR23044:SF61">
    <property type="entry name" value="3'-5' EXORIBONUCLEASE 1-RELATED"/>
    <property type="match status" value="1"/>
</dbReference>
<dbReference type="Gene3D" id="3.30.420.10">
    <property type="entry name" value="Ribonuclease H-like superfamily/Ribonuclease H"/>
    <property type="match status" value="1"/>
</dbReference>
<dbReference type="GO" id="GO:0003676">
    <property type="term" value="F:nucleic acid binding"/>
    <property type="evidence" value="ECO:0007669"/>
    <property type="project" value="InterPro"/>
</dbReference>
<dbReference type="InterPro" id="IPR013520">
    <property type="entry name" value="Ribonucl_H"/>
</dbReference>
<organism evidence="5 6">
    <name type="scientific">Setaria digitata</name>
    <dbReference type="NCBI Taxonomy" id="48799"/>
    <lineage>
        <taxon>Eukaryota</taxon>
        <taxon>Metazoa</taxon>
        <taxon>Ecdysozoa</taxon>
        <taxon>Nematoda</taxon>
        <taxon>Chromadorea</taxon>
        <taxon>Rhabditida</taxon>
        <taxon>Spirurina</taxon>
        <taxon>Spiruromorpha</taxon>
        <taxon>Filarioidea</taxon>
        <taxon>Setariidae</taxon>
        <taxon>Setaria</taxon>
    </lineage>
</organism>
<protein>
    <submittedName>
        <fullName evidence="6">Exonuclease domain-containing protein</fullName>
    </submittedName>
</protein>
<keyword evidence="5" id="KW-1185">Reference proteome</keyword>
<sequence>MFYTLKTLHSHIVPSLSSGLSSCRRFAKIKKYSLNSSTPKIQVTDQKGTRITTMRDQDFDYFLVLDFEATCEEGIKIMPHQVGFFNTVRMLIEGFEDLGSGFDTKLSSNSRQCRSLFKLGEIIEFPVVQLCGKSFEEVGRFHRYVRPTERPILTSFCTDLTGIIQENVTNQDTLPEVLNAFNKWLIDSNLINTNQSMKSHFTFITCGDWDLGVLLPSEANYRNLQLPKQVFQ</sequence>
<feature type="domain" description="Exonuclease" evidence="4">
    <location>
        <begin position="120"/>
        <end position="213"/>
    </location>
</feature>
<dbReference type="CDD" id="cd06133">
    <property type="entry name" value="ERI-1_3'hExo_like"/>
    <property type="match status" value="1"/>
</dbReference>
<name>A0A915PZZ4_9BILA</name>
<reference evidence="6" key="1">
    <citation type="submission" date="2022-11" db="UniProtKB">
        <authorList>
            <consortium name="WormBaseParasite"/>
        </authorList>
    </citation>
    <scope>IDENTIFICATION</scope>
</reference>